<protein>
    <recommendedName>
        <fullName evidence="3">GIY-YIG domain-containing protein</fullName>
    </recommendedName>
</protein>
<name>A0AAW5NY86_9BACE</name>
<evidence type="ECO:0000313" key="2">
    <source>
        <dbReference type="Proteomes" id="UP001204548"/>
    </source>
</evidence>
<proteinExistence type="predicted"/>
<accession>A0AAW5NY86</accession>
<evidence type="ECO:0000313" key="1">
    <source>
        <dbReference type="EMBL" id="MCS2793772.1"/>
    </source>
</evidence>
<gene>
    <name evidence="1" type="ORF">NXW97_17510</name>
</gene>
<dbReference type="AlphaFoldDB" id="A0AAW5NY86"/>
<comment type="caution">
    <text evidence="1">The sequence shown here is derived from an EMBL/GenBank/DDBJ whole genome shotgun (WGS) entry which is preliminary data.</text>
</comment>
<dbReference type="EMBL" id="JANUTS010000001">
    <property type="protein sequence ID" value="MCS2793772.1"/>
    <property type="molecule type" value="Genomic_DNA"/>
</dbReference>
<dbReference type="Proteomes" id="UP001204548">
    <property type="component" value="Unassembled WGS sequence"/>
</dbReference>
<organism evidence="1 2">
    <name type="scientific">Bacteroides faecis</name>
    <dbReference type="NCBI Taxonomy" id="674529"/>
    <lineage>
        <taxon>Bacteria</taxon>
        <taxon>Pseudomonadati</taxon>
        <taxon>Bacteroidota</taxon>
        <taxon>Bacteroidia</taxon>
        <taxon>Bacteroidales</taxon>
        <taxon>Bacteroidaceae</taxon>
        <taxon>Bacteroides</taxon>
    </lineage>
</organism>
<dbReference type="RefSeq" id="WP_240048569.1">
    <property type="nucleotide sequence ID" value="NZ_JANUTS010000001.1"/>
</dbReference>
<evidence type="ECO:0008006" key="3">
    <source>
        <dbReference type="Google" id="ProtNLM"/>
    </source>
</evidence>
<reference evidence="1" key="1">
    <citation type="submission" date="2022-08" db="EMBL/GenBank/DDBJ databases">
        <title>Genome Sequencing of Bacteroides fragilis Group Isolates with Nanopore Technology.</title>
        <authorList>
            <person name="Tisza M.J."/>
            <person name="Smith D."/>
            <person name="Dekker J.P."/>
        </authorList>
    </citation>
    <scope>NUCLEOTIDE SEQUENCE</scope>
    <source>
        <strain evidence="1">BFG-351</strain>
    </source>
</reference>
<sequence length="271" mass="31380">MMKGKDKFTSAEILELRELIAERQNASRNYQKQLRNRMRKIGFFGRDDWGIIDCTLEDLDELIDTERIKIIDKMTSTIITDKSKSKNAIINQEINKNIDSNWINRIDFEKIESLKNEGFYGFVSVKSLLNNHSQIPATRGVYMVLRTIMDEPIFLEKGSSGYFKGTDPNVAIKILQEKWVYNTPVVYIGKAGGKKNKTTLRSRILQYLKFGQGKPVGHKGGRYIWQLNDSEELLFCWKPLPTDEPEDVESMLISEFKHQYAGKRPFANLNK</sequence>